<reference evidence="1" key="1">
    <citation type="journal article" date="2022" name="Front. Genet.">
        <title>Chromosome-Scale Assembly of the Dendrobium nobile Genome Provides Insights Into the Molecular Mechanism of the Biosynthesis of the Medicinal Active Ingredient of Dendrobium.</title>
        <authorList>
            <person name="Xu Q."/>
            <person name="Niu S.-C."/>
            <person name="Li K.-L."/>
            <person name="Zheng P.-J."/>
            <person name="Zhang X.-J."/>
            <person name="Jia Y."/>
            <person name="Liu Y."/>
            <person name="Niu Y.-X."/>
            <person name="Yu L.-H."/>
            <person name="Chen D.-F."/>
            <person name="Zhang G.-Q."/>
        </authorList>
    </citation>
    <scope>NUCLEOTIDE SEQUENCE</scope>
    <source>
        <tissue evidence="1">Leaf</tissue>
    </source>
</reference>
<comment type="caution">
    <text evidence="1">The sequence shown here is derived from an EMBL/GenBank/DDBJ whole genome shotgun (WGS) entry which is preliminary data.</text>
</comment>
<gene>
    <name evidence="1" type="ORF">KFK09_001571</name>
</gene>
<sequence>MQLAETKKRMNNDFLPIMEETIDSKVILNHLYHSVYNSVFKKFATFGSSSSLRSVFPSLWPFATLRALVTAVSRRHFQCEQVIFSMPVLTGDLLRYGPNAVTAGPDTVTTTLVLIAGAD</sequence>
<protein>
    <submittedName>
        <fullName evidence="1">Uncharacterized protein</fullName>
    </submittedName>
</protein>
<evidence type="ECO:0000313" key="2">
    <source>
        <dbReference type="Proteomes" id="UP000829196"/>
    </source>
</evidence>
<keyword evidence="2" id="KW-1185">Reference proteome</keyword>
<dbReference type="AlphaFoldDB" id="A0A8T3C580"/>
<dbReference type="Proteomes" id="UP000829196">
    <property type="component" value="Unassembled WGS sequence"/>
</dbReference>
<dbReference type="EMBL" id="JAGYWB010000002">
    <property type="protein sequence ID" value="KAI0529026.1"/>
    <property type="molecule type" value="Genomic_DNA"/>
</dbReference>
<accession>A0A8T3C580</accession>
<proteinExistence type="predicted"/>
<name>A0A8T3C580_DENNO</name>
<organism evidence="1 2">
    <name type="scientific">Dendrobium nobile</name>
    <name type="common">Orchid</name>
    <dbReference type="NCBI Taxonomy" id="94219"/>
    <lineage>
        <taxon>Eukaryota</taxon>
        <taxon>Viridiplantae</taxon>
        <taxon>Streptophyta</taxon>
        <taxon>Embryophyta</taxon>
        <taxon>Tracheophyta</taxon>
        <taxon>Spermatophyta</taxon>
        <taxon>Magnoliopsida</taxon>
        <taxon>Liliopsida</taxon>
        <taxon>Asparagales</taxon>
        <taxon>Orchidaceae</taxon>
        <taxon>Epidendroideae</taxon>
        <taxon>Malaxideae</taxon>
        <taxon>Dendrobiinae</taxon>
        <taxon>Dendrobium</taxon>
    </lineage>
</organism>
<evidence type="ECO:0000313" key="1">
    <source>
        <dbReference type="EMBL" id="KAI0529026.1"/>
    </source>
</evidence>